<dbReference type="EMBL" id="DVFT01000024">
    <property type="protein sequence ID" value="HIQ95268.1"/>
    <property type="molecule type" value="Genomic_DNA"/>
</dbReference>
<comment type="caution">
    <text evidence="1">The sequence shown here is derived from an EMBL/GenBank/DDBJ whole genome shotgun (WGS) entry which is preliminary data.</text>
</comment>
<reference evidence="1" key="1">
    <citation type="submission" date="2020-10" db="EMBL/GenBank/DDBJ databases">
        <authorList>
            <person name="Gilroy R."/>
        </authorList>
    </citation>
    <scope>NUCLEOTIDE SEQUENCE</scope>
    <source>
        <strain evidence="1">ChiSjej3B21-11622</strain>
    </source>
</reference>
<dbReference type="InterPro" id="IPR015421">
    <property type="entry name" value="PyrdxlP-dep_Trfase_major"/>
</dbReference>
<proteinExistence type="predicted"/>
<dbReference type="SUPFAM" id="SSF53383">
    <property type="entry name" value="PLP-dependent transferases"/>
    <property type="match status" value="1"/>
</dbReference>
<organism evidence="1 2">
    <name type="scientific">Candidatus Limivivens merdigallinarum</name>
    <dbReference type="NCBI Taxonomy" id="2840859"/>
    <lineage>
        <taxon>Bacteria</taxon>
        <taxon>Bacillati</taxon>
        <taxon>Bacillota</taxon>
        <taxon>Clostridia</taxon>
        <taxon>Lachnospirales</taxon>
        <taxon>Lachnospiraceae</taxon>
        <taxon>Lachnospiraceae incertae sedis</taxon>
        <taxon>Candidatus Limivivens</taxon>
    </lineage>
</organism>
<protein>
    <submittedName>
        <fullName evidence="1">Methionine gamma-lyase family protein</fullName>
    </submittedName>
</protein>
<dbReference type="PANTHER" id="PTHR46658:SF1">
    <property type="entry name" value="CYS OR MET METABOLISM PYRIDOXAL-PHOSPHATE-DEPENDENT ENZYME"/>
    <property type="match status" value="1"/>
</dbReference>
<dbReference type="PANTHER" id="PTHR46658">
    <property type="entry name" value="CYS OR MET METABOLISM PYRIDOXAL-PHOSPHATE-DEPENDENT ENZYME"/>
    <property type="match status" value="1"/>
</dbReference>
<name>A0A9D1D064_9FIRM</name>
<dbReference type="Gene3D" id="3.90.1150.60">
    <property type="entry name" value="Methioning gamme-lyase, C-terminal domain"/>
    <property type="match status" value="1"/>
</dbReference>
<gene>
    <name evidence="1" type="ORF">IAB26_01770</name>
</gene>
<dbReference type="InterPro" id="IPR015424">
    <property type="entry name" value="PyrdxlP-dep_Trfase"/>
</dbReference>
<dbReference type="Proteomes" id="UP000886886">
    <property type="component" value="Unassembled WGS sequence"/>
</dbReference>
<dbReference type="AlphaFoldDB" id="A0A9D1D064"/>
<sequence>MTKEAMYQSMGISPEVLRFGERIEASLEARFRKIDERMEYNQLKVLHAMQEKHVAMEHMGESTGYGYNDDGRDTLEEVYAAAFHTEAALVRPQITCGTHALALALFSNLRPGDELLYISGKPYDTLEEVIGIRPSMGSLKEYQISYDQVDLLPDGGFDFEGIRKAIKPNTRIVGIQRSKGYQTRKTLSVDQIGEAIAFVKSIHKDLIVMVDNCYGEFVETKEPSDVGADMTVGSLIKNPGGGLAPIGGYIAGTKKCIENAACRLTSPGLGKEVGATLGVNRSFYQGFFLAPVVTANALKGAILAANLYETLGFPVVPDGRESRHDIIQAVTLGTPEGVIAFCKGIQAAAPVDSYVTPEPWAMPGYDSDVIMAAGAFIQGSSIELSADGPIKPPYAVYFQGGLTYPHAKLGILMSLQKLKEAGLVTIPEP</sequence>
<dbReference type="InterPro" id="IPR009651">
    <property type="entry name" value="Met_g_lyase_put"/>
</dbReference>
<accession>A0A9D1D064</accession>
<dbReference type="Gene3D" id="3.40.640.10">
    <property type="entry name" value="Type I PLP-dependent aspartate aminotransferase-like (Major domain)"/>
    <property type="match status" value="1"/>
</dbReference>
<evidence type="ECO:0000313" key="1">
    <source>
        <dbReference type="EMBL" id="HIQ95268.1"/>
    </source>
</evidence>
<dbReference type="Pfam" id="PF06838">
    <property type="entry name" value="Met_gamma_lyase"/>
    <property type="match status" value="1"/>
</dbReference>
<reference evidence="1" key="2">
    <citation type="journal article" date="2021" name="PeerJ">
        <title>Extensive microbial diversity within the chicken gut microbiome revealed by metagenomics and culture.</title>
        <authorList>
            <person name="Gilroy R."/>
            <person name="Ravi A."/>
            <person name="Getino M."/>
            <person name="Pursley I."/>
            <person name="Horton D.L."/>
            <person name="Alikhan N.F."/>
            <person name="Baker D."/>
            <person name="Gharbi K."/>
            <person name="Hall N."/>
            <person name="Watson M."/>
            <person name="Adriaenssens E.M."/>
            <person name="Foster-Nyarko E."/>
            <person name="Jarju S."/>
            <person name="Secka A."/>
            <person name="Antonio M."/>
            <person name="Oren A."/>
            <person name="Chaudhuri R.R."/>
            <person name="La Ragione R."/>
            <person name="Hildebrand F."/>
            <person name="Pallen M.J."/>
        </authorList>
    </citation>
    <scope>NUCLEOTIDE SEQUENCE</scope>
    <source>
        <strain evidence="1">ChiSjej3B21-11622</strain>
    </source>
</reference>
<evidence type="ECO:0000313" key="2">
    <source>
        <dbReference type="Proteomes" id="UP000886886"/>
    </source>
</evidence>